<feature type="domain" description="Membrane insertase YidC/Oxa/ALB C-terminal" evidence="12">
    <location>
        <begin position="110"/>
        <end position="299"/>
    </location>
</feature>
<keyword evidence="8 11" id="KW-0472">Membrane</keyword>
<gene>
    <name evidence="13" type="ORF">BN7_1098</name>
</gene>
<evidence type="ECO:0000259" key="12">
    <source>
        <dbReference type="Pfam" id="PF02096"/>
    </source>
</evidence>
<evidence type="ECO:0000256" key="10">
    <source>
        <dbReference type="SAM" id="MobiDB-lite"/>
    </source>
</evidence>
<dbReference type="eggNOG" id="KOG1239">
    <property type="taxonomic scope" value="Eukaryota"/>
</dbReference>
<name>K0KHA2_WICCF</name>
<feature type="compositionally biased region" description="Basic and acidic residues" evidence="10">
    <location>
        <begin position="344"/>
        <end position="358"/>
    </location>
</feature>
<evidence type="ECO:0000256" key="7">
    <source>
        <dbReference type="ARBA" id="ARBA00023128"/>
    </source>
</evidence>
<feature type="region of interest" description="Disordered" evidence="10">
    <location>
        <begin position="338"/>
        <end position="358"/>
    </location>
</feature>
<proteinExistence type="inferred from homology"/>
<keyword evidence="7" id="KW-0496">Mitochondrion</keyword>
<dbReference type="Pfam" id="PF02096">
    <property type="entry name" value="60KD_IMP"/>
    <property type="match status" value="1"/>
</dbReference>
<dbReference type="PANTHER" id="PTHR12428">
    <property type="entry name" value="OXA1"/>
    <property type="match status" value="1"/>
</dbReference>
<sequence length="376" mass="41622">MLMIILARLQPLFIGANLQRTLPSSYILQNSVRFNSSSSAQQATTEIQKSLQSFDQVAEQAVDVTSQAVGEASLQFGYLQSIGLAKSWWWPPELIQHVLEIVHVSTGLPWWATITITTIGIRALLFPLYVKSSDTMARNSKIKPQLDAIQEEMYTATDMAENQKVMLKRKKLLADNGVKTRYLLAPVLQLPLALGFFSGLRGMANANVDGFSTQGALWFQDLTAADPYLALQCLSAAVIMGFMKLGGETGAQQFSPQMQKIMLVLPLVSIPATMSLSSGVVLYFFVNGLFSVLQTTLLRNKAFRHKMGIADIVKPPPADPNAPQKGIADAFKEHFDKAKKKAEKKAEQQEQEQVAKKLAEARRKNGEIKIVRRPKN</sequence>
<dbReference type="NCBIfam" id="TIGR03592">
    <property type="entry name" value="yidC_oxa1_cterm"/>
    <property type="match status" value="1"/>
</dbReference>
<feature type="transmembrane region" description="Helical" evidence="11">
    <location>
        <begin position="263"/>
        <end position="286"/>
    </location>
</feature>
<evidence type="ECO:0000256" key="6">
    <source>
        <dbReference type="ARBA" id="ARBA00022989"/>
    </source>
</evidence>
<evidence type="ECO:0000256" key="4">
    <source>
        <dbReference type="ARBA" id="ARBA00022792"/>
    </source>
</evidence>
<dbReference type="PANTHER" id="PTHR12428:SF66">
    <property type="entry name" value="MITOCHONDRIAL INNER MEMBRANE PROTEIN OXA1L"/>
    <property type="match status" value="1"/>
</dbReference>
<dbReference type="GO" id="GO:0032979">
    <property type="term" value="P:protein insertion into mitochondrial inner membrane from matrix"/>
    <property type="evidence" value="ECO:0007669"/>
    <property type="project" value="TreeGrafter"/>
</dbReference>
<evidence type="ECO:0000256" key="1">
    <source>
        <dbReference type="ARBA" id="ARBA00004448"/>
    </source>
</evidence>
<comment type="similarity">
    <text evidence="2 9">Belongs to the OXA1/ALB3/YidC family.</text>
</comment>
<feature type="transmembrane region" description="Helical" evidence="11">
    <location>
        <begin position="224"/>
        <end position="243"/>
    </location>
</feature>
<feature type="transmembrane region" description="Helical" evidence="11">
    <location>
        <begin position="182"/>
        <end position="204"/>
    </location>
</feature>
<dbReference type="GO" id="GO:0032977">
    <property type="term" value="F:membrane insertase activity"/>
    <property type="evidence" value="ECO:0007669"/>
    <property type="project" value="InterPro"/>
</dbReference>
<evidence type="ECO:0000256" key="2">
    <source>
        <dbReference type="ARBA" id="ARBA00009877"/>
    </source>
</evidence>
<keyword evidence="3 9" id="KW-0812">Transmembrane</keyword>
<dbReference type="HOGENOM" id="CLU_029282_3_0_1"/>
<dbReference type="Proteomes" id="UP000009328">
    <property type="component" value="Unassembled WGS sequence"/>
</dbReference>
<keyword evidence="6 11" id="KW-1133">Transmembrane helix</keyword>
<reference evidence="13 14" key="1">
    <citation type="journal article" date="2012" name="Eukaryot. Cell">
        <title>Draft genome sequence of Wickerhamomyces ciferrii NRRL Y-1031 F-60-10.</title>
        <authorList>
            <person name="Schneider J."/>
            <person name="Andrea H."/>
            <person name="Blom J."/>
            <person name="Jaenicke S."/>
            <person name="Ruckert C."/>
            <person name="Schorsch C."/>
            <person name="Szczepanowski R."/>
            <person name="Farwick M."/>
            <person name="Goesmann A."/>
            <person name="Puhler A."/>
            <person name="Schaffer S."/>
            <person name="Tauch A."/>
            <person name="Kohler T."/>
            <person name="Brinkrolf K."/>
        </authorList>
    </citation>
    <scope>NUCLEOTIDE SEQUENCE [LARGE SCALE GENOMIC DNA]</scope>
    <source>
        <strain evidence="14">ATCC 14091 / BCRC 22168 / CBS 111 / JCM 3599 / NBRC 0793 / NRRL Y-1031 F-60-10</strain>
    </source>
</reference>
<evidence type="ECO:0000313" key="13">
    <source>
        <dbReference type="EMBL" id="CCH41557.1"/>
    </source>
</evidence>
<dbReference type="GO" id="GO:0005743">
    <property type="term" value="C:mitochondrial inner membrane"/>
    <property type="evidence" value="ECO:0007669"/>
    <property type="project" value="UniProtKB-SubCell"/>
</dbReference>
<keyword evidence="4" id="KW-0999">Mitochondrion inner membrane</keyword>
<keyword evidence="5" id="KW-0809">Transit peptide</keyword>
<evidence type="ECO:0000313" key="14">
    <source>
        <dbReference type="Proteomes" id="UP000009328"/>
    </source>
</evidence>
<dbReference type="InterPro" id="IPR028055">
    <property type="entry name" value="YidC/Oxa/ALB_C"/>
</dbReference>
<dbReference type="EMBL" id="CAIF01000025">
    <property type="protein sequence ID" value="CCH41557.1"/>
    <property type="molecule type" value="Genomic_DNA"/>
</dbReference>
<dbReference type="STRING" id="1206466.K0KHA2"/>
<protein>
    <submittedName>
        <fullName evidence="13">Mitochondrial inner membrane protein OXA1</fullName>
    </submittedName>
</protein>
<evidence type="ECO:0000256" key="5">
    <source>
        <dbReference type="ARBA" id="ARBA00022946"/>
    </source>
</evidence>
<comment type="caution">
    <text evidence="13">The sequence shown here is derived from an EMBL/GenBank/DDBJ whole genome shotgun (WGS) entry which is preliminary data.</text>
</comment>
<dbReference type="AlphaFoldDB" id="K0KHA2"/>
<dbReference type="InParanoid" id="K0KHA2"/>
<keyword evidence="14" id="KW-1185">Reference proteome</keyword>
<dbReference type="CDD" id="cd20069">
    <property type="entry name" value="5TM_Oxa1-like"/>
    <property type="match status" value="1"/>
</dbReference>
<dbReference type="FunCoup" id="K0KHA2">
    <property type="interactions" value="641"/>
</dbReference>
<evidence type="ECO:0000256" key="9">
    <source>
        <dbReference type="RuleBase" id="RU003945"/>
    </source>
</evidence>
<evidence type="ECO:0000256" key="3">
    <source>
        <dbReference type="ARBA" id="ARBA00022692"/>
    </source>
</evidence>
<evidence type="ECO:0000256" key="11">
    <source>
        <dbReference type="SAM" id="Phobius"/>
    </source>
</evidence>
<feature type="transmembrane region" description="Helical" evidence="11">
    <location>
        <begin position="108"/>
        <end position="130"/>
    </location>
</feature>
<accession>K0KHA2</accession>
<evidence type="ECO:0000256" key="8">
    <source>
        <dbReference type="ARBA" id="ARBA00023136"/>
    </source>
</evidence>
<comment type="subcellular location">
    <subcellularLocation>
        <location evidence="9">Membrane</location>
        <topology evidence="9">Multi-pass membrane protein</topology>
    </subcellularLocation>
    <subcellularLocation>
        <location evidence="1">Mitochondrion inner membrane</location>
        <topology evidence="1">Multi-pass membrane protein</topology>
    </subcellularLocation>
</comment>
<dbReference type="InterPro" id="IPR001708">
    <property type="entry name" value="YidC/ALB3/OXA1/COX18"/>
</dbReference>
<organism evidence="13 14">
    <name type="scientific">Wickerhamomyces ciferrii (strain ATCC 14091 / BCRC 22168 / CBS 111 / JCM 3599 / NBRC 0793 / NRRL Y-1031 F-60-10)</name>
    <name type="common">Yeast</name>
    <name type="synonym">Pichia ciferrii</name>
    <dbReference type="NCBI Taxonomy" id="1206466"/>
    <lineage>
        <taxon>Eukaryota</taxon>
        <taxon>Fungi</taxon>
        <taxon>Dikarya</taxon>
        <taxon>Ascomycota</taxon>
        <taxon>Saccharomycotina</taxon>
        <taxon>Saccharomycetes</taxon>
        <taxon>Phaffomycetales</taxon>
        <taxon>Wickerhamomycetaceae</taxon>
        <taxon>Wickerhamomyces</taxon>
    </lineage>
</organism>